<name>A0A8U0Q444_SALNM</name>
<dbReference type="GeneID" id="120034879"/>
<feature type="region of interest" description="Disordered" evidence="1">
    <location>
        <begin position="1"/>
        <end position="40"/>
    </location>
</feature>
<evidence type="ECO:0000256" key="1">
    <source>
        <dbReference type="SAM" id="MobiDB-lite"/>
    </source>
</evidence>
<dbReference type="AlphaFoldDB" id="A0A8U0Q444"/>
<dbReference type="Proteomes" id="UP000808372">
    <property type="component" value="Chromosome 42"/>
</dbReference>
<accession>A0A8U0Q444</accession>
<dbReference type="RefSeq" id="XP_038837461.1">
    <property type="nucleotide sequence ID" value="XM_038981533.1"/>
</dbReference>
<evidence type="ECO:0000313" key="2">
    <source>
        <dbReference type="Proteomes" id="UP000808372"/>
    </source>
</evidence>
<keyword evidence="2" id="KW-1185">Reference proteome</keyword>
<evidence type="ECO:0000313" key="3">
    <source>
        <dbReference type="RefSeq" id="XP_038837461.1"/>
    </source>
</evidence>
<sequence>MGEQGGWQEDNREDWSAILDSQTQTGAKGPVDDITEQARTRGDIVEGRDRISEVAGDKPWPRIRSLDQESLLFLPESEPGPNYEIQRLSTTTTQNTTSGQVDRTSSVLVIIKGAEAPVCRTDPSLHSLSAGMKQGLGLIEIDPPVPMIQTPQYP</sequence>
<organism evidence="2 3">
    <name type="scientific">Salvelinus namaycush</name>
    <name type="common">Lake trout</name>
    <name type="synonym">Salmo namaycush</name>
    <dbReference type="NCBI Taxonomy" id="8040"/>
    <lineage>
        <taxon>Eukaryota</taxon>
        <taxon>Metazoa</taxon>
        <taxon>Chordata</taxon>
        <taxon>Craniata</taxon>
        <taxon>Vertebrata</taxon>
        <taxon>Euteleostomi</taxon>
        <taxon>Actinopterygii</taxon>
        <taxon>Neopterygii</taxon>
        <taxon>Teleostei</taxon>
        <taxon>Protacanthopterygii</taxon>
        <taxon>Salmoniformes</taxon>
        <taxon>Salmonidae</taxon>
        <taxon>Salmoninae</taxon>
        <taxon>Salvelinus</taxon>
    </lineage>
</organism>
<reference evidence="3" key="1">
    <citation type="submission" date="2025-08" db="UniProtKB">
        <authorList>
            <consortium name="RefSeq"/>
        </authorList>
    </citation>
    <scope>IDENTIFICATION</scope>
    <source>
        <tissue evidence="3">White muscle</tissue>
    </source>
</reference>
<protein>
    <submittedName>
        <fullName evidence="3">Uncharacterized protein LOC120034879 isoform X2</fullName>
    </submittedName>
</protein>
<proteinExistence type="predicted"/>
<gene>
    <name evidence="3" type="primary">LOC120034879</name>
</gene>